<dbReference type="InterPro" id="IPR036728">
    <property type="entry name" value="PBP_GOBP_sf"/>
</dbReference>
<feature type="chain" id="PRO_5014648752" evidence="1">
    <location>
        <begin position="24"/>
        <end position="154"/>
    </location>
</feature>
<organism evidence="2">
    <name type="scientific">Dendrolimus punctatus</name>
    <name type="common">masson pine moth</name>
    <dbReference type="NCBI Taxonomy" id="238572"/>
    <lineage>
        <taxon>Eukaryota</taxon>
        <taxon>Metazoa</taxon>
        <taxon>Ecdysozoa</taxon>
        <taxon>Arthropoda</taxon>
        <taxon>Hexapoda</taxon>
        <taxon>Insecta</taxon>
        <taxon>Pterygota</taxon>
        <taxon>Neoptera</taxon>
        <taxon>Endopterygota</taxon>
        <taxon>Lepidoptera</taxon>
        <taxon>Glossata</taxon>
        <taxon>Ditrysia</taxon>
        <taxon>Bombycoidea</taxon>
        <taxon>Lasiocampidae</taxon>
        <taxon>Dendrolimus</taxon>
    </lineage>
</organism>
<dbReference type="PANTHER" id="PTHR21364">
    <property type="entry name" value="GENERAL ODORANT-BINDING PROTEIN 19A"/>
    <property type="match status" value="1"/>
</dbReference>
<reference evidence="2" key="1">
    <citation type="submission" date="2016-07" db="EMBL/GenBank/DDBJ databases">
        <authorList>
            <person name="Wan K."/>
            <person name="Booth B."/>
            <person name="Spirohn K."/>
            <person name="Hao T."/>
            <person name="Hu Y."/>
            <person name="Calderwood M."/>
            <person name="Hill D."/>
            <person name="Mohr S."/>
            <person name="Vidal M."/>
            <person name="Celniker S."/>
            <person name="Perrimon N."/>
        </authorList>
    </citation>
    <scope>NUCLEOTIDE SEQUENCE</scope>
</reference>
<dbReference type="EMBL" id="KX585278">
    <property type="protein sequence ID" value="ARO70171.1"/>
    <property type="molecule type" value="mRNA"/>
</dbReference>
<dbReference type="GO" id="GO:0005549">
    <property type="term" value="F:odorant binding"/>
    <property type="evidence" value="ECO:0007669"/>
    <property type="project" value="InterPro"/>
</dbReference>
<dbReference type="SMART" id="SM00708">
    <property type="entry name" value="PhBP"/>
    <property type="match status" value="1"/>
</dbReference>
<dbReference type="SMR" id="A0A2K8GKL7"/>
<evidence type="ECO:0000313" key="2">
    <source>
        <dbReference type="EMBL" id="ARO70171.1"/>
    </source>
</evidence>
<dbReference type="PANTHER" id="PTHR21364:SF2">
    <property type="entry name" value="GENERAL ODORANT-BINDING PROTEIN 19A"/>
    <property type="match status" value="1"/>
</dbReference>
<proteinExistence type="evidence at transcript level"/>
<dbReference type="OrthoDB" id="7692290at2759"/>
<sequence>MNRAFAIIFSSLYFIGFFCFNNAAVTQEQLTKLIELVETFGQPCLKDNPVAEDDIAAMKAHKIPTGPNAPCFIACMMRKATLLGDDGKLQKEPALEIAKTILDETQLKNIDKLFNSCAEVNTAEVSDGTKGCQRAMLALKCLKENAPKYGFGDI</sequence>
<feature type="signal peptide" evidence="1">
    <location>
        <begin position="1"/>
        <end position="23"/>
    </location>
</feature>
<dbReference type="Gene3D" id="1.10.238.20">
    <property type="entry name" value="Pheromone/general odorant binding protein domain"/>
    <property type="match status" value="1"/>
</dbReference>
<dbReference type="SUPFAM" id="SSF47565">
    <property type="entry name" value="Insect pheromone/odorant-binding proteins"/>
    <property type="match status" value="1"/>
</dbReference>
<keyword evidence="1" id="KW-0732">Signal</keyword>
<dbReference type="InterPro" id="IPR006170">
    <property type="entry name" value="PBP/GOBP"/>
</dbReference>
<gene>
    <name evidence="2" type="primary">OBP12</name>
</gene>
<dbReference type="Pfam" id="PF01395">
    <property type="entry name" value="PBP_GOBP"/>
    <property type="match status" value="1"/>
</dbReference>
<name>A0A2K8GKL7_9NEOP</name>
<dbReference type="CDD" id="cd23992">
    <property type="entry name" value="PBP_GOBP"/>
    <property type="match status" value="1"/>
</dbReference>
<evidence type="ECO:0000256" key="1">
    <source>
        <dbReference type="SAM" id="SignalP"/>
    </source>
</evidence>
<dbReference type="AlphaFoldDB" id="A0A2K8GKL7"/>
<accession>A0A2K8GKL7</accession>
<protein>
    <submittedName>
        <fullName evidence="2">Odorant Binding Protein 12</fullName>
    </submittedName>
</protein>
<reference evidence="2" key="2">
    <citation type="journal article" date="2017" name="Front. Physiol.">
        <title>Identification and Expression Profiling of Chemosensory Genes in Dendrolimus punctatus Walker.</title>
        <authorList>
            <person name="Zhang S.F."/>
            <person name="Liu H.H."/>
            <person name="Kong X.B."/>
            <person name="Wang H.B."/>
            <person name="Liu F."/>
            <person name="Zhang Z."/>
        </authorList>
    </citation>
    <scope>NUCLEOTIDE SEQUENCE</scope>
</reference>